<gene>
    <name evidence="2" type="ORF">KCG45_12145</name>
</gene>
<dbReference type="EMBL" id="JAGSPB010000002">
    <property type="protein sequence ID" value="MBV7266934.1"/>
    <property type="molecule type" value="Genomic_DNA"/>
</dbReference>
<dbReference type="Proteomes" id="UP000699975">
    <property type="component" value="Unassembled WGS sequence"/>
</dbReference>
<sequence>MAAHYGKQETQAARIPAVLDNREKAHFRDVFRAIDLEDWARVESLLADQRGSLLYQTALAEYYTHANSPMVSAEQIESWFELGVHLPQSAQLGRLAAKRGVEQVPRLPVAQRFSRQPAAPKRIRPRSVMDDTMPSEIRASILDRIKNDDPSGAQTLLAEIDYALSPEARAEWRQRVAWSHYIENNDAAALQMAQTVSDGRGAWVAEGEWVAGLAAWRLGDCLLAADSFVRAAGQSTNSELTSAAHYWAHRSLIRCRQPGAAQEHLVAASRYDETLYGLLASDQLGINLPATATPQAFTSEDWRSLSDIYNVQIAAALVEIGRPALADEVLRHQARVGAPSDYEAMSRLARELGLPSTQLFMAHNAPRGQSSDRALRFPVARWQPATGWKVDPALAFAHALQESNFRASAVSPANARGLMQITPITVRQHAPRLNMSAQYVDLNDPEVNLAFGQRNLEMLRDTAATRDNLLKIMAAYNAGLTPITRWNYEIRDQNDPLLWMESIPYWETRGYVSIVLRNYWMYERAAGVASPSRRALAQGLWPAFPDMARSRSALLEQ</sequence>
<evidence type="ECO:0000313" key="2">
    <source>
        <dbReference type="EMBL" id="MBV7266934.1"/>
    </source>
</evidence>
<feature type="domain" description="Transglycosylase SLT" evidence="1">
    <location>
        <begin position="386"/>
        <end position="491"/>
    </location>
</feature>
<comment type="caution">
    <text evidence="2">The sequence shown here is derived from an EMBL/GenBank/DDBJ whole genome shotgun (WGS) entry which is preliminary data.</text>
</comment>
<evidence type="ECO:0000259" key="1">
    <source>
        <dbReference type="Pfam" id="PF01464"/>
    </source>
</evidence>
<proteinExistence type="predicted"/>
<dbReference type="PANTHER" id="PTHR37423:SF5">
    <property type="entry name" value="SOLUBLE LYTIC MUREIN TRANSGLYCOSYLASE"/>
    <property type="match status" value="1"/>
</dbReference>
<dbReference type="Pfam" id="PF01464">
    <property type="entry name" value="SLT"/>
    <property type="match status" value="1"/>
</dbReference>
<dbReference type="PANTHER" id="PTHR37423">
    <property type="entry name" value="SOLUBLE LYTIC MUREIN TRANSGLYCOSYLASE-RELATED"/>
    <property type="match status" value="1"/>
</dbReference>
<organism evidence="2 3">
    <name type="scientific">Erythrobacter ani</name>
    <dbReference type="NCBI Taxonomy" id="2827235"/>
    <lineage>
        <taxon>Bacteria</taxon>
        <taxon>Pseudomonadati</taxon>
        <taxon>Pseudomonadota</taxon>
        <taxon>Alphaproteobacteria</taxon>
        <taxon>Sphingomonadales</taxon>
        <taxon>Erythrobacteraceae</taxon>
        <taxon>Erythrobacter/Porphyrobacter group</taxon>
        <taxon>Erythrobacter</taxon>
    </lineage>
</organism>
<dbReference type="CDD" id="cd13401">
    <property type="entry name" value="Slt70-like"/>
    <property type="match status" value="1"/>
</dbReference>
<name>A0ABS6SQN1_9SPHN</name>
<dbReference type="InterPro" id="IPR008258">
    <property type="entry name" value="Transglycosylase_SLT_dom_1"/>
</dbReference>
<protein>
    <submittedName>
        <fullName evidence="2">Lytic transglycosylase domain-containing protein</fullName>
    </submittedName>
</protein>
<evidence type="ECO:0000313" key="3">
    <source>
        <dbReference type="Proteomes" id="UP000699975"/>
    </source>
</evidence>
<accession>A0ABS6SQN1</accession>
<keyword evidence="3" id="KW-1185">Reference proteome</keyword>
<reference evidence="2 3" key="1">
    <citation type="submission" date="2021-04" db="EMBL/GenBank/DDBJ databases">
        <authorList>
            <person name="Pira H."/>
            <person name="Risdian C."/>
            <person name="Wink J."/>
        </authorList>
    </citation>
    <scope>NUCLEOTIDE SEQUENCE [LARGE SCALE GENOMIC DNA]</scope>
    <source>
        <strain evidence="2 3">WH131</strain>
    </source>
</reference>